<dbReference type="AlphaFoldDB" id="A0A516T9Q1"/>
<dbReference type="SUPFAM" id="SSF55048">
    <property type="entry name" value="Probable ACP-binding domain of malonyl-CoA ACP transacylase"/>
    <property type="match status" value="1"/>
</dbReference>
<dbReference type="GO" id="GO:0005737">
    <property type="term" value="C:cytoplasm"/>
    <property type="evidence" value="ECO:0007669"/>
    <property type="project" value="TreeGrafter"/>
</dbReference>
<name>A0A516T9Q1_9ACTN</name>
<dbReference type="Pfam" id="PF00698">
    <property type="entry name" value="Acyl_transf_1"/>
    <property type="match status" value="1"/>
</dbReference>
<dbReference type="GO" id="GO:0006633">
    <property type="term" value="P:fatty acid biosynthetic process"/>
    <property type="evidence" value="ECO:0007669"/>
    <property type="project" value="TreeGrafter"/>
</dbReference>
<dbReference type="InterPro" id="IPR014043">
    <property type="entry name" value="Acyl_transferase_dom"/>
</dbReference>
<reference evidence="4" key="1">
    <citation type="journal article" date="2019" name="Org. Lett.">
        <title>Discovery of Druggability-Improved Analogues by Investigation of the LL-D49194?1 Biosynthetic Pathway.</title>
        <authorList>
            <person name="Dong L."/>
            <person name="Shen Y."/>
            <person name="Hou X.-F."/>
            <person name="Li W.-J."/>
            <person name="Tang G.-L."/>
        </authorList>
    </citation>
    <scope>NUCLEOTIDE SEQUENCE</scope>
    <source>
        <strain evidence="4">NRRL15735</strain>
    </source>
</reference>
<dbReference type="InterPro" id="IPR016036">
    <property type="entry name" value="Malonyl_transacylase_ACP-bd"/>
</dbReference>
<dbReference type="Gene3D" id="3.40.366.10">
    <property type="entry name" value="Malonyl-Coenzyme A Acyl Carrier Protein, domain 2"/>
    <property type="match status" value="1"/>
</dbReference>
<feature type="domain" description="Malonyl-CoA:ACP transacylase (MAT)" evidence="3">
    <location>
        <begin position="219"/>
        <end position="513"/>
    </location>
</feature>
<dbReference type="InterPro" id="IPR016035">
    <property type="entry name" value="Acyl_Trfase/lysoPLipase"/>
</dbReference>
<evidence type="ECO:0000256" key="2">
    <source>
        <dbReference type="ARBA" id="ARBA00022553"/>
    </source>
</evidence>
<accession>A0A516T9Q1</accession>
<dbReference type="PANTHER" id="PTHR43775:SF37">
    <property type="entry name" value="SI:DKEY-61P9.11"/>
    <property type="match status" value="1"/>
</dbReference>
<dbReference type="GO" id="GO:0071770">
    <property type="term" value="P:DIM/DIP cell wall layer assembly"/>
    <property type="evidence" value="ECO:0007669"/>
    <property type="project" value="TreeGrafter"/>
</dbReference>
<keyword evidence="2" id="KW-0597">Phosphoprotein</keyword>
<proteinExistence type="predicted"/>
<dbReference type="InterPro" id="IPR001227">
    <property type="entry name" value="Ac_transferase_dom_sf"/>
</dbReference>
<dbReference type="SMART" id="SM00827">
    <property type="entry name" value="PKS_AT"/>
    <property type="match status" value="1"/>
</dbReference>
<dbReference type="Gene3D" id="3.30.70.250">
    <property type="entry name" value="Malonyl-CoA ACP transacylase, ACP-binding"/>
    <property type="match status" value="1"/>
</dbReference>
<keyword evidence="1" id="KW-0596">Phosphopantetheine</keyword>
<dbReference type="InterPro" id="IPR050091">
    <property type="entry name" value="PKS_NRPS_Biosynth_Enz"/>
</dbReference>
<dbReference type="PANTHER" id="PTHR43775">
    <property type="entry name" value="FATTY ACID SYNTHASE"/>
    <property type="match status" value="1"/>
</dbReference>
<sequence>MLCTALRVVTRDLALPEQTSAGQPPVGGQGVDAALEAFGLTGSSTRTRTVVFLVTGDFPQPVHSGFENVAVRTAESTVLALVLAHAALNGGDKDVALVLAAPDGPGPVRAHRVTLRAVARGDRPAPGTGPSHGPVADSARLLLWSGRRAGDETRTRARLRSVVDRMTDDMFRALPAVVPCGQGPGLVRAAAVCSSEDPAAALDTARADTVGTPRPVALLFPGQGSQHTAMACGLYRHEPVFTEAVDTVLDLMGDEGAAIRDDWLTPNGPLVDIDDVRRAQPLLFAVDYALGKLVMSWGIRPTALLGHSAGELVAATFAGVVSLEDAVTMMRERVRHALSVPAGGMLAVAASEAHLRPYLVDEVAIAAVNATLQTMLAGPAAQLSAVEKRLRADGHTVVAVPATSPFHSPAMAPAADAVEREYTRIGLRSPRLALYSGYTGELMSDRDALSPRFWARQITDTVYFRPALDQLLAAEDMLLVEAGPRQTLTAFARRHPAVRSGASAVVPMLPARPGSPAADRRALLGTVARLWTEGHDLDAAALSRLWSDGEDRAALLSPLEPGHR</sequence>
<protein>
    <submittedName>
        <fullName evidence="4">LldA8</fullName>
    </submittedName>
</protein>
<dbReference type="GO" id="GO:0004312">
    <property type="term" value="F:fatty acid synthase activity"/>
    <property type="evidence" value="ECO:0007669"/>
    <property type="project" value="TreeGrafter"/>
</dbReference>
<dbReference type="Gene3D" id="3.30.70.3290">
    <property type="match status" value="1"/>
</dbReference>
<dbReference type="GO" id="GO:0005886">
    <property type="term" value="C:plasma membrane"/>
    <property type="evidence" value="ECO:0007669"/>
    <property type="project" value="TreeGrafter"/>
</dbReference>
<evidence type="ECO:0000313" key="4">
    <source>
        <dbReference type="EMBL" id="QDQ37913.1"/>
    </source>
</evidence>
<organism evidence="4">
    <name type="scientific">Streptomyces vinaceusdrappus</name>
    <dbReference type="NCBI Taxonomy" id="67376"/>
    <lineage>
        <taxon>Bacteria</taxon>
        <taxon>Bacillati</taxon>
        <taxon>Actinomycetota</taxon>
        <taxon>Actinomycetes</taxon>
        <taxon>Kitasatosporales</taxon>
        <taxon>Streptomycetaceae</taxon>
        <taxon>Streptomyces</taxon>
        <taxon>Streptomyces rochei group</taxon>
    </lineage>
</organism>
<evidence type="ECO:0000259" key="3">
    <source>
        <dbReference type="SMART" id="SM00827"/>
    </source>
</evidence>
<dbReference type="EMBL" id="MK501817">
    <property type="protein sequence ID" value="QDQ37913.1"/>
    <property type="molecule type" value="Genomic_DNA"/>
</dbReference>
<dbReference type="SUPFAM" id="SSF52151">
    <property type="entry name" value="FabD/lysophospholipase-like"/>
    <property type="match status" value="1"/>
</dbReference>
<evidence type="ECO:0000256" key="1">
    <source>
        <dbReference type="ARBA" id="ARBA00022450"/>
    </source>
</evidence>